<dbReference type="AlphaFoldDB" id="A0AAE4Z828"/>
<evidence type="ECO:0000259" key="1">
    <source>
        <dbReference type="Pfam" id="PF01878"/>
    </source>
</evidence>
<accession>A0AAE4Z828</accession>
<feature type="domain" description="EVE" evidence="1">
    <location>
        <begin position="4"/>
        <end position="133"/>
    </location>
</feature>
<dbReference type="Gene3D" id="3.10.590.10">
    <property type="entry name" value="ph1033 like domains"/>
    <property type="match status" value="1"/>
</dbReference>
<dbReference type="Proteomes" id="UP000702544">
    <property type="component" value="Unassembled WGS sequence"/>
</dbReference>
<protein>
    <submittedName>
        <fullName evidence="2">EVE domain-containing protein</fullName>
    </submittedName>
</protein>
<evidence type="ECO:0000313" key="2">
    <source>
        <dbReference type="EMBL" id="NIR73896.1"/>
    </source>
</evidence>
<dbReference type="InterPro" id="IPR002740">
    <property type="entry name" value="EVE_domain"/>
</dbReference>
<reference evidence="2 3" key="1">
    <citation type="submission" date="2020-01" db="EMBL/GenBank/DDBJ databases">
        <title>Genomes assembled from Gulf of Kutch pelagic sediment metagenomes.</title>
        <authorList>
            <person name="Chandrashekar M."/>
            <person name="Mahajan M.S."/>
            <person name="Dave K.J."/>
            <person name="Vatsa P."/>
            <person name="Nathani N.M."/>
        </authorList>
    </citation>
    <scope>NUCLEOTIDE SEQUENCE [LARGE SCALE GENOMIC DNA]</scope>
    <source>
        <strain evidence="2">KS3-K002</strain>
    </source>
</reference>
<comment type="caution">
    <text evidence="2">The sequence shown here is derived from an EMBL/GenBank/DDBJ whole genome shotgun (WGS) entry which is preliminary data.</text>
</comment>
<sequence length="136" mass="15469">MGAKWLLKSEPDEYSFDDLEREGRAVWDGVRNAVALRNMRQVQAGDGAFFYHTGKERAIVGVARIESDPYPDPDADDEKIVVFEVSPVRRLARPVTLAEVKAADELDDWELVRLPRLSVMPVPERLWSRILEMSDG</sequence>
<dbReference type="Pfam" id="PF01878">
    <property type="entry name" value="EVE"/>
    <property type="match status" value="1"/>
</dbReference>
<dbReference type="PANTHER" id="PTHR14087:SF7">
    <property type="entry name" value="THYMOCYTE NUCLEAR PROTEIN 1"/>
    <property type="match status" value="1"/>
</dbReference>
<evidence type="ECO:0000313" key="3">
    <source>
        <dbReference type="Proteomes" id="UP000702544"/>
    </source>
</evidence>
<dbReference type="InterPro" id="IPR015947">
    <property type="entry name" value="PUA-like_sf"/>
</dbReference>
<name>A0AAE4Z828_9BACT</name>
<dbReference type="SUPFAM" id="SSF88697">
    <property type="entry name" value="PUA domain-like"/>
    <property type="match status" value="1"/>
</dbReference>
<dbReference type="InterPro" id="IPR052181">
    <property type="entry name" value="5hmC_binding"/>
</dbReference>
<dbReference type="PANTHER" id="PTHR14087">
    <property type="entry name" value="THYMOCYTE NUCLEAR PROTEIN 1"/>
    <property type="match status" value="1"/>
</dbReference>
<gene>
    <name evidence="2" type="ORF">GWO12_02090</name>
</gene>
<organism evidence="2 3">
    <name type="scientific">Candidatus Kutchimonas denitrificans</name>
    <dbReference type="NCBI Taxonomy" id="3056748"/>
    <lineage>
        <taxon>Bacteria</taxon>
        <taxon>Pseudomonadati</taxon>
        <taxon>Gemmatimonadota</taxon>
        <taxon>Gemmatimonadia</taxon>
        <taxon>Candidatus Palauibacterales</taxon>
        <taxon>Candidatus Palauibacteraceae</taxon>
        <taxon>Candidatus Kutchimonas</taxon>
    </lineage>
</organism>
<proteinExistence type="predicted"/>
<dbReference type="EMBL" id="JAACAK010000017">
    <property type="protein sequence ID" value="NIR73896.1"/>
    <property type="molecule type" value="Genomic_DNA"/>
</dbReference>